<dbReference type="GO" id="GO:0016787">
    <property type="term" value="F:hydrolase activity"/>
    <property type="evidence" value="ECO:0007669"/>
    <property type="project" value="UniProtKB-KW"/>
</dbReference>
<feature type="compositionally biased region" description="Basic and acidic residues" evidence="8">
    <location>
        <begin position="1039"/>
        <end position="1054"/>
    </location>
</feature>
<evidence type="ECO:0000313" key="10">
    <source>
        <dbReference type="Proteomes" id="UP000504633"/>
    </source>
</evidence>
<dbReference type="Gene3D" id="3.40.50.300">
    <property type="entry name" value="P-loop containing nucleotide triphosphate hydrolases"/>
    <property type="match status" value="2"/>
</dbReference>
<dbReference type="GO" id="GO:0003676">
    <property type="term" value="F:nucleic acid binding"/>
    <property type="evidence" value="ECO:0007669"/>
    <property type="project" value="InterPro"/>
</dbReference>
<dbReference type="Proteomes" id="UP000504633">
    <property type="component" value="Unplaced"/>
</dbReference>
<dbReference type="GO" id="GO:0005524">
    <property type="term" value="F:ATP binding"/>
    <property type="evidence" value="ECO:0007669"/>
    <property type="project" value="UniProtKB-KW"/>
</dbReference>
<dbReference type="OMA" id="HGAMIVG"/>
<dbReference type="GO" id="GO:0042078">
    <property type="term" value="P:germ-line stem cell division"/>
    <property type="evidence" value="ECO:0007669"/>
    <property type="project" value="TreeGrafter"/>
</dbReference>
<name>A0A6J1L2W4_DROHY</name>
<dbReference type="AlphaFoldDB" id="A0A6J1L2W4"/>
<dbReference type="PANTHER" id="PTHR22655:SF2">
    <property type="entry name" value="ATP-DEPENDENT RNA HELICASE TDRD12-RELATED"/>
    <property type="match status" value="1"/>
</dbReference>
<keyword evidence="2" id="KW-0677">Repeat</keyword>
<dbReference type="InterPro" id="IPR011545">
    <property type="entry name" value="DEAD/DEAH_box_helicase_dom"/>
</dbReference>
<evidence type="ECO:0000259" key="9">
    <source>
        <dbReference type="Pfam" id="PF00270"/>
    </source>
</evidence>
<dbReference type="CTD" id="40512"/>
<dbReference type="GO" id="GO:0003724">
    <property type="term" value="F:RNA helicase activity"/>
    <property type="evidence" value="ECO:0007669"/>
    <property type="project" value="UniProtKB-EC"/>
</dbReference>
<keyword evidence="4" id="KW-0378">Hydrolase</keyword>
<evidence type="ECO:0000256" key="3">
    <source>
        <dbReference type="ARBA" id="ARBA00022741"/>
    </source>
</evidence>
<evidence type="ECO:0000256" key="5">
    <source>
        <dbReference type="ARBA" id="ARBA00022806"/>
    </source>
</evidence>
<dbReference type="Pfam" id="PF00270">
    <property type="entry name" value="DEAD"/>
    <property type="match status" value="1"/>
</dbReference>
<keyword evidence="10" id="KW-1185">Reference proteome</keyword>
<evidence type="ECO:0000256" key="2">
    <source>
        <dbReference type="ARBA" id="ARBA00022737"/>
    </source>
</evidence>
<feature type="domain" description="DEAD/DEAH-box helicase" evidence="9">
    <location>
        <begin position="83"/>
        <end position="253"/>
    </location>
</feature>
<accession>A0A6J1L2W4</accession>
<keyword evidence="3" id="KW-0547">Nucleotide-binding</keyword>
<dbReference type="InterPro" id="IPR027417">
    <property type="entry name" value="P-loop_NTPase"/>
</dbReference>
<keyword evidence="6" id="KW-0067">ATP-binding</keyword>
<dbReference type="GeneID" id="111592151"/>
<gene>
    <name evidence="11" type="primary">LOC111592151</name>
</gene>
<sequence>MSSEKDVIDKNNNSDEEYLYYKEHESFLFAQYARPLLVANCSQYAIAHSNVRLQTARHLSEVSFLPHIQITMRRLRLTQLLRLQSYAWPHLNRGAGHGAVIVSAPRSGRTLSYALPLCQVVSRTLTEHRSHTRWRLQGPIAVVLVADLVRVQQMSEFCNAMLRRSRNEEWLTLVLTVPSSHSPEFFQRLLNGVGCLVATPAQFLWMCGNSLKLPNLRFVAYDDVDLMPDGQLRQVHQQLLALTKQERPQLVISSQSYKQQLLSMLRECNTQPMVLFGDALEAAVYGGTRLQISLQQRNAKCDEVLRVLHERPPYLHRTVIHCQSDSDVRELVATLASHGYNCLPYYQTADMEVRDHVHRWMQESRGEVLLCTDHCPELNIRHAHTLLHYSLSDNWSLFKLRHLTLADNLRNQLAVRNRKEQTERQQHDLLSLVLLDESNNNQLPRLVDFLQMHQQVDKLVVQLARSIREQLKRAKYKEPTLCDLLLSLGECVDTQCEQRHHLLMQDRLLSAQMPSSGDVKLLLLRVYTPTHYCVRLLEHLPLGGRWQVLPRNRTLELQLQLLQSKECVHLWPPEVQQICVYHNSNGYERVRILRVDSIGQLNISRTDVPVLVQALDVDTRQFMTTSGKLFICPDELRDEPPLAIDVRIAGLVPYTGERNWHESDGKQCATWLNSMPQPSFLQARILTALSHTLFVHDLAVTSYAPSLQMHVRRLTMCQQLLQNQMAKKCKKTVEKLLEFLENNTCQSLNVQKVCVPPYEKPNLKTKTLLTGKARIFAKMAMQLGKENGLRLQQKQREQQQQMDDIRTETQIDLQQKSEDSIEALHNCLMKCTMMQLQQEHTQDHPPTQNSVKNLPDVLPQPKVANKLAADAVIARVHNIHIQLPLNVLRPEVIYYQTRFMLELQILLPEDKMPYDALLYNGCCVAFWTLRTPGKPIYQFILNTHCPYQQLSHRMRGRTVYISVVKALVVTYPHNFSFYKFMKPHYEKLHQMEKERSSRLKNFESYLLYNGYIQSRVMKRTQSSDDLSSDDGSEDSALTCREHVEHARDDPEFVY</sequence>
<keyword evidence="5 11" id="KW-0347">Helicase</keyword>
<dbReference type="OrthoDB" id="249932at2759"/>
<dbReference type="KEGG" id="dhe:111592151"/>
<dbReference type="EC" id="3.6.4.13" evidence="1"/>
<evidence type="ECO:0000256" key="6">
    <source>
        <dbReference type="ARBA" id="ARBA00022840"/>
    </source>
</evidence>
<evidence type="ECO:0000256" key="8">
    <source>
        <dbReference type="SAM" id="MobiDB-lite"/>
    </source>
</evidence>
<evidence type="ECO:0000313" key="11">
    <source>
        <dbReference type="RefSeq" id="XP_023159966.2"/>
    </source>
</evidence>
<organism evidence="10 11">
    <name type="scientific">Drosophila hydei</name>
    <name type="common">Fruit fly</name>
    <dbReference type="NCBI Taxonomy" id="7224"/>
    <lineage>
        <taxon>Eukaryota</taxon>
        <taxon>Metazoa</taxon>
        <taxon>Ecdysozoa</taxon>
        <taxon>Arthropoda</taxon>
        <taxon>Hexapoda</taxon>
        <taxon>Insecta</taxon>
        <taxon>Pterygota</taxon>
        <taxon>Neoptera</taxon>
        <taxon>Endopterygota</taxon>
        <taxon>Diptera</taxon>
        <taxon>Brachycera</taxon>
        <taxon>Muscomorpha</taxon>
        <taxon>Ephydroidea</taxon>
        <taxon>Drosophilidae</taxon>
        <taxon>Drosophila</taxon>
    </lineage>
</organism>
<evidence type="ECO:0000256" key="4">
    <source>
        <dbReference type="ARBA" id="ARBA00022801"/>
    </source>
</evidence>
<evidence type="ECO:0000256" key="7">
    <source>
        <dbReference type="ARBA" id="ARBA00047984"/>
    </source>
</evidence>
<dbReference type="SUPFAM" id="SSF52540">
    <property type="entry name" value="P-loop containing nucleoside triphosphate hydrolases"/>
    <property type="match status" value="2"/>
</dbReference>
<evidence type="ECO:0000256" key="1">
    <source>
        <dbReference type="ARBA" id="ARBA00012552"/>
    </source>
</evidence>
<feature type="region of interest" description="Disordered" evidence="8">
    <location>
        <begin position="1020"/>
        <end position="1054"/>
    </location>
</feature>
<dbReference type="PANTHER" id="PTHR22655">
    <property type="entry name" value="ATP-DEPENDENT RNA HELICASE TDRD12-RELATED"/>
    <property type="match status" value="1"/>
</dbReference>
<reference evidence="11" key="1">
    <citation type="submission" date="2025-08" db="UniProtKB">
        <authorList>
            <consortium name="RefSeq"/>
        </authorList>
    </citation>
    <scope>IDENTIFICATION</scope>
    <source>
        <strain evidence="11">15085-1641.00</strain>
        <tissue evidence="11">Whole body</tissue>
    </source>
</reference>
<dbReference type="RefSeq" id="XP_023159966.2">
    <property type="nucleotide sequence ID" value="XM_023304198.2"/>
</dbReference>
<proteinExistence type="predicted"/>
<comment type="catalytic activity">
    <reaction evidence="7">
        <text>ATP + H2O = ADP + phosphate + H(+)</text>
        <dbReference type="Rhea" id="RHEA:13065"/>
        <dbReference type="ChEBI" id="CHEBI:15377"/>
        <dbReference type="ChEBI" id="CHEBI:15378"/>
        <dbReference type="ChEBI" id="CHEBI:30616"/>
        <dbReference type="ChEBI" id="CHEBI:43474"/>
        <dbReference type="ChEBI" id="CHEBI:456216"/>
        <dbReference type="EC" id="3.6.4.13"/>
    </reaction>
</comment>
<protein>
    <recommendedName>
        <fullName evidence="1">RNA helicase</fullName>
        <ecNumber evidence="1">3.6.4.13</ecNumber>
    </recommendedName>
</protein>